<evidence type="ECO:0000313" key="2">
    <source>
        <dbReference type="Proteomes" id="UP000799755"/>
    </source>
</evidence>
<proteinExistence type="predicted"/>
<accession>A0ACB6QG68</accession>
<dbReference type="EMBL" id="MU003531">
    <property type="protein sequence ID" value="KAF2465140.1"/>
    <property type="molecule type" value="Genomic_DNA"/>
</dbReference>
<evidence type="ECO:0000313" key="1">
    <source>
        <dbReference type="EMBL" id="KAF2465140.1"/>
    </source>
</evidence>
<gene>
    <name evidence="1" type="ORF">BDR25DRAFT_379884</name>
</gene>
<name>A0ACB6QG68_9PLEO</name>
<sequence>MCCAVVPVQLSRTPSLFGLKTPKSREDVYIITNWLRYHLYSTWLFTRSDIKTIILPKTIFGILGATATSAFGLPSEYAIRPVDALLQAPVTALWVWSNLLPFAIDNQRHWAAIEEDRINKSWRAMPSGRMTQAQAKKFMLCSYITTAFISWRVGGMAQCLALMILGCWYNDLGGADNSCVVRNLINGLGYVSFSSGAMEVAVGHSLLPYANILTSVAELHGLSKHNFLPLWNWLGILIIIVFTTTHAQDMHDQAGDRARGRRTVPLVIGDVAARISIVISVGIWSIFCALYWDVGALGFGLVGILAAVVGIRTMALRRVRDDKKTFMFWNAWITAVYMLPLLSLVGRH</sequence>
<reference evidence="1" key="1">
    <citation type="journal article" date="2020" name="Stud. Mycol.">
        <title>101 Dothideomycetes genomes: a test case for predicting lifestyles and emergence of pathogens.</title>
        <authorList>
            <person name="Haridas S."/>
            <person name="Albert R."/>
            <person name="Binder M."/>
            <person name="Bloem J."/>
            <person name="Labutti K."/>
            <person name="Salamov A."/>
            <person name="Andreopoulos B."/>
            <person name="Baker S."/>
            <person name="Barry K."/>
            <person name="Bills G."/>
            <person name="Bluhm B."/>
            <person name="Cannon C."/>
            <person name="Castanera R."/>
            <person name="Culley D."/>
            <person name="Daum C."/>
            <person name="Ezra D."/>
            <person name="Gonzalez J."/>
            <person name="Henrissat B."/>
            <person name="Kuo A."/>
            <person name="Liang C."/>
            <person name="Lipzen A."/>
            <person name="Lutzoni F."/>
            <person name="Magnuson J."/>
            <person name="Mondo S."/>
            <person name="Nolan M."/>
            <person name="Ohm R."/>
            <person name="Pangilinan J."/>
            <person name="Park H.-J."/>
            <person name="Ramirez L."/>
            <person name="Alfaro M."/>
            <person name="Sun H."/>
            <person name="Tritt A."/>
            <person name="Yoshinaga Y."/>
            <person name="Zwiers L.-H."/>
            <person name="Turgeon B."/>
            <person name="Goodwin S."/>
            <person name="Spatafora J."/>
            <person name="Crous P."/>
            <person name="Grigoriev I."/>
        </authorList>
    </citation>
    <scope>NUCLEOTIDE SEQUENCE</scope>
    <source>
        <strain evidence="1">ATCC 200398</strain>
    </source>
</reference>
<comment type="caution">
    <text evidence="1">The sequence shown here is derived from an EMBL/GenBank/DDBJ whole genome shotgun (WGS) entry which is preliminary data.</text>
</comment>
<keyword evidence="2" id="KW-1185">Reference proteome</keyword>
<dbReference type="Proteomes" id="UP000799755">
    <property type="component" value="Unassembled WGS sequence"/>
</dbReference>
<organism evidence="1 2">
    <name type="scientific">Lindgomyces ingoldianus</name>
    <dbReference type="NCBI Taxonomy" id="673940"/>
    <lineage>
        <taxon>Eukaryota</taxon>
        <taxon>Fungi</taxon>
        <taxon>Dikarya</taxon>
        <taxon>Ascomycota</taxon>
        <taxon>Pezizomycotina</taxon>
        <taxon>Dothideomycetes</taxon>
        <taxon>Pleosporomycetidae</taxon>
        <taxon>Pleosporales</taxon>
        <taxon>Lindgomycetaceae</taxon>
        <taxon>Lindgomyces</taxon>
    </lineage>
</organism>
<protein>
    <submittedName>
        <fullName evidence="1">Uncharacterized protein</fullName>
    </submittedName>
</protein>